<protein>
    <submittedName>
        <fullName evidence="7">Calcium/sodium antiporter</fullName>
    </submittedName>
</protein>
<proteinExistence type="predicted"/>
<dbReference type="GO" id="GO:0005262">
    <property type="term" value="F:calcium channel activity"/>
    <property type="evidence" value="ECO:0007669"/>
    <property type="project" value="TreeGrafter"/>
</dbReference>
<name>A0A7K0KC41_9BACT</name>
<dbReference type="EMBL" id="VUNG01000002">
    <property type="protein sequence ID" value="MST83439.1"/>
    <property type="molecule type" value="Genomic_DNA"/>
</dbReference>
<dbReference type="InterPro" id="IPR004837">
    <property type="entry name" value="NaCa_Exmemb"/>
</dbReference>
<feature type="transmembrane region" description="Helical" evidence="5">
    <location>
        <begin position="181"/>
        <end position="200"/>
    </location>
</feature>
<organism evidence="7 8">
    <name type="scientific">Hallella mizrahii</name>
    <dbReference type="NCBI Taxonomy" id="2606637"/>
    <lineage>
        <taxon>Bacteria</taxon>
        <taxon>Pseudomonadati</taxon>
        <taxon>Bacteroidota</taxon>
        <taxon>Bacteroidia</taxon>
        <taxon>Bacteroidales</taxon>
        <taxon>Prevotellaceae</taxon>
        <taxon>Hallella</taxon>
    </lineage>
</organism>
<dbReference type="Gene3D" id="1.20.1420.30">
    <property type="entry name" value="NCX, central ion-binding region"/>
    <property type="match status" value="1"/>
</dbReference>
<evidence type="ECO:0000256" key="3">
    <source>
        <dbReference type="ARBA" id="ARBA00022989"/>
    </source>
</evidence>
<evidence type="ECO:0000313" key="7">
    <source>
        <dbReference type="EMBL" id="MST83439.1"/>
    </source>
</evidence>
<dbReference type="GO" id="GO:0005886">
    <property type="term" value="C:plasma membrane"/>
    <property type="evidence" value="ECO:0007669"/>
    <property type="project" value="TreeGrafter"/>
</dbReference>
<dbReference type="InterPro" id="IPR004481">
    <property type="entry name" value="K/Na/Ca-exchanger"/>
</dbReference>
<dbReference type="PANTHER" id="PTHR10846">
    <property type="entry name" value="SODIUM/POTASSIUM/CALCIUM EXCHANGER"/>
    <property type="match status" value="1"/>
</dbReference>
<evidence type="ECO:0000256" key="1">
    <source>
        <dbReference type="ARBA" id="ARBA00004141"/>
    </source>
</evidence>
<keyword evidence="4 5" id="KW-0472">Membrane</keyword>
<dbReference type="InterPro" id="IPR044880">
    <property type="entry name" value="NCX_ion-bd_dom_sf"/>
</dbReference>
<feature type="transmembrane region" description="Helical" evidence="5">
    <location>
        <begin position="46"/>
        <end position="70"/>
    </location>
</feature>
<dbReference type="Proteomes" id="UP000438914">
    <property type="component" value="Unassembled WGS sequence"/>
</dbReference>
<feature type="domain" description="Sodium/calcium exchanger membrane region" evidence="6">
    <location>
        <begin position="183"/>
        <end position="321"/>
    </location>
</feature>
<feature type="transmembrane region" description="Helical" evidence="5">
    <location>
        <begin position="90"/>
        <end position="110"/>
    </location>
</feature>
<feature type="transmembrane region" description="Helical" evidence="5">
    <location>
        <begin position="206"/>
        <end position="225"/>
    </location>
</feature>
<accession>A0A7K0KC41</accession>
<keyword evidence="2 5" id="KW-0812">Transmembrane</keyword>
<evidence type="ECO:0000313" key="8">
    <source>
        <dbReference type="Proteomes" id="UP000438914"/>
    </source>
</evidence>
<evidence type="ECO:0000256" key="5">
    <source>
        <dbReference type="SAM" id="Phobius"/>
    </source>
</evidence>
<dbReference type="RefSeq" id="WP_154533024.1">
    <property type="nucleotide sequence ID" value="NZ_VUNG01000002.1"/>
</dbReference>
<keyword evidence="3 5" id="KW-1133">Transmembrane helix</keyword>
<dbReference type="Pfam" id="PF01699">
    <property type="entry name" value="Na_Ca_ex"/>
    <property type="match status" value="2"/>
</dbReference>
<reference evidence="7 8" key="1">
    <citation type="submission" date="2019-08" db="EMBL/GenBank/DDBJ databases">
        <title>In-depth cultivation of the pig gut microbiome towards novel bacterial diversity and tailored functional studies.</title>
        <authorList>
            <person name="Wylensek D."/>
            <person name="Hitch T.C.A."/>
            <person name="Clavel T."/>
        </authorList>
    </citation>
    <scope>NUCLEOTIDE SEQUENCE [LARGE SCALE GENOMIC DNA]</scope>
    <source>
        <strain evidence="7 8">LKV-178-WT-2A</strain>
    </source>
</reference>
<evidence type="ECO:0000259" key="6">
    <source>
        <dbReference type="Pfam" id="PF01699"/>
    </source>
</evidence>
<comment type="subcellular location">
    <subcellularLocation>
        <location evidence="1">Membrane</location>
        <topology evidence="1">Multi-pass membrane protein</topology>
    </subcellularLocation>
</comment>
<feature type="transmembrane region" description="Helical" evidence="5">
    <location>
        <begin position="142"/>
        <end position="160"/>
    </location>
</feature>
<gene>
    <name evidence="7" type="ORF">FYJ73_01855</name>
</gene>
<sequence length="324" mass="33813">MSLLLFNFAPSQTWIQVVLLVIGIVAVVKSAGWLTDGSVGIATRMGIPQIVIGLTVVAMGTSMPEFFVSLMSALGGKPGLAVGNVVGSNIFNALLIVGVAAMVAPISILHGTVKRDIPFALVASVVLLMLCLDGNISRLDAAILFVLFLVFMYLTLLEARKGMKAGEDSLEQPVNIGVGKASLLIVVGLIGLIVGSEVFVDNASALAHTLGVSDAVIGLTIVACGTSLPELATSTVAASRGNSGIAIGNVLGSNVFNILMILGVTGIISPMSTQGITTVDLSVMVISMILLWLFSFTKYRIERWEGGVLSVLFIGYIAYLLYQV</sequence>
<dbReference type="NCBIfam" id="TIGR00367">
    <property type="entry name" value="calcium/sodium antiporter"/>
    <property type="match status" value="1"/>
</dbReference>
<evidence type="ECO:0000256" key="2">
    <source>
        <dbReference type="ARBA" id="ARBA00022692"/>
    </source>
</evidence>
<dbReference type="GO" id="GO:0008273">
    <property type="term" value="F:calcium, potassium:sodium antiporter activity"/>
    <property type="evidence" value="ECO:0007669"/>
    <property type="project" value="TreeGrafter"/>
</dbReference>
<feature type="transmembrane region" description="Helical" evidence="5">
    <location>
        <begin position="246"/>
        <end position="269"/>
    </location>
</feature>
<dbReference type="Gene3D" id="6.10.280.80">
    <property type="entry name" value="NCX, peripheral helical region"/>
    <property type="match status" value="1"/>
</dbReference>
<dbReference type="AlphaFoldDB" id="A0A7K0KC41"/>
<evidence type="ECO:0000256" key="4">
    <source>
        <dbReference type="ARBA" id="ARBA00023136"/>
    </source>
</evidence>
<dbReference type="PANTHER" id="PTHR10846:SF8">
    <property type="entry name" value="INNER MEMBRANE PROTEIN YRBG"/>
    <property type="match status" value="1"/>
</dbReference>
<keyword evidence="8" id="KW-1185">Reference proteome</keyword>
<feature type="transmembrane region" description="Helical" evidence="5">
    <location>
        <begin position="306"/>
        <end position="322"/>
    </location>
</feature>
<dbReference type="GO" id="GO:0006874">
    <property type="term" value="P:intracellular calcium ion homeostasis"/>
    <property type="evidence" value="ECO:0007669"/>
    <property type="project" value="TreeGrafter"/>
</dbReference>
<feature type="domain" description="Sodium/calcium exchanger membrane region" evidence="6">
    <location>
        <begin position="17"/>
        <end position="156"/>
    </location>
</feature>
<feature type="transmembrane region" description="Helical" evidence="5">
    <location>
        <begin position="275"/>
        <end position="294"/>
    </location>
</feature>
<feature type="transmembrane region" description="Helical" evidence="5">
    <location>
        <begin position="14"/>
        <end position="34"/>
    </location>
</feature>
<comment type="caution">
    <text evidence="7">The sequence shown here is derived from an EMBL/GenBank/DDBJ whole genome shotgun (WGS) entry which is preliminary data.</text>
</comment>
<feature type="transmembrane region" description="Helical" evidence="5">
    <location>
        <begin position="117"/>
        <end position="136"/>
    </location>
</feature>